<evidence type="ECO:0000313" key="2">
    <source>
        <dbReference type="Proteomes" id="UP001375812"/>
    </source>
</evidence>
<dbReference type="Proteomes" id="UP001375812">
    <property type="component" value="Unassembled WGS sequence"/>
</dbReference>
<accession>A0ABU8PJX0</accession>
<dbReference type="RefSeq" id="WP_339561753.1">
    <property type="nucleotide sequence ID" value="NZ_JBBGZH010000002.1"/>
</dbReference>
<gene>
    <name evidence="1" type="ORF">WH297_22840</name>
</gene>
<reference evidence="1 2" key="1">
    <citation type="submission" date="2023-12" db="EMBL/GenBank/DDBJ databases">
        <title>Gut-associated functions are favored during microbiome assembly across C. elegans life.</title>
        <authorList>
            <person name="Zimmermann J."/>
        </authorList>
    </citation>
    <scope>NUCLEOTIDE SEQUENCE [LARGE SCALE GENOMIC DNA]</scope>
    <source>
        <strain evidence="1 2">MYb71</strain>
    </source>
</reference>
<protein>
    <submittedName>
        <fullName evidence="1">Uncharacterized protein</fullName>
    </submittedName>
</protein>
<name>A0ABU8PJX0_9HYPH</name>
<proteinExistence type="predicted"/>
<dbReference type="EMBL" id="JBBGZH010000002">
    <property type="protein sequence ID" value="MEJ5022553.1"/>
    <property type="molecule type" value="Genomic_DNA"/>
</dbReference>
<sequence>MHAELSCRAGGSETAAKGLAENGPFLLSMHTEWCVSQVEKINQFYSDRNLTVIIRNNFTSLIQIKEVHRGRV</sequence>
<keyword evidence="2" id="KW-1185">Reference proteome</keyword>
<comment type="caution">
    <text evidence="1">The sequence shown here is derived from an EMBL/GenBank/DDBJ whole genome shotgun (WGS) entry which is preliminary data.</text>
</comment>
<evidence type="ECO:0000313" key="1">
    <source>
        <dbReference type="EMBL" id="MEJ5022553.1"/>
    </source>
</evidence>
<organism evidence="1 2">
    <name type="scientific">Ochrobactrum vermis</name>
    <dbReference type="NCBI Taxonomy" id="1827297"/>
    <lineage>
        <taxon>Bacteria</taxon>
        <taxon>Pseudomonadati</taxon>
        <taxon>Pseudomonadota</taxon>
        <taxon>Alphaproteobacteria</taxon>
        <taxon>Hyphomicrobiales</taxon>
        <taxon>Brucellaceae</taxon>
        <taxon>Brucella/Ochrobactrum group</taxon>
        <taxon>Ochrobactrum</taxon>
    </lineage>
</organism>